<dbReference type="FunCoup" id="A0A0U5JBN9">
    <property type="interactions" value="275"/>
</dbReference>
<evidence type="ECO:0000256" key="1">
    <source>
        <dbReference type="ARBA" id="ARBA00004417"/>
    </source>
</evidence>
<dbReference type="AlphaFoldDB" id="A0A0U5JBN9"/>
<dbReference type="Gene3D" id="3.40.50.300">
    <property type="entry name" value="P-loop containing nucleotide triphosphate hydrolases"/>
    <property type="match status" value="1"/>
</dbReference>
<dbReference type="InterPro" id="IPR003439">
    <property type="entry name" value="ABC_transporter-like_ATP-bd"/>
</dbReference>
<dbReference type="GO" id="GO:0016887">
    <property type="term" value="F:ATP hydrolysis activity"/>
    <property type="evidence" value="ECO:0007669"/>
    <property type="project" value="InterPro"/>
</dbReference>
<dbReference type="FunFam" id="3.40.50.300:FF:000134">
    <property type="entry name" value="Iron-enterobactin ABC transporter ATP-binding protein"/>
    <property type="match status" value="1"/>
</dbReference>
<keyword evidence="2" id="KW-0813">Transport</keyword>
<dbReference type="EC" id="3.6.3.-" evidence="8"/>
<keyword evidence="3" id="KW-0547">Nucleotide-binding</keyword>
<dbReference type="KEGG" id="pnl:PNK_0606"/>
<keyword evidence="9" id="KW-1185">Reference proteome</keyword>
<dbReference type="RefSeq" id="WP_059060217.1">
    <property type="nucleotide sequence ID" value="NZ_LN879502.1"/>
</dbReference>
<keyword evidence="8" id="KW-0378">Hydrolase</keyword>
<organism evidence="8 9">
    <name type="scientific">Candidatus Protochlamydia naegleriophila</name>
    <dbReference type="NCBI Taxonomy" id="389348"/>
    <lineage>
        <taxon>Bacteria</taxon>
        <taxon>Pseudomonadati</taxon>
        <taxon>Chlamydiota</taxon>
        <taxon>Chlamydiia</taxon>
        <taxon>Parachlamydiales</taxon>
        <taxon>Parachlamydiaceae</taxon>
        <taxon>Candidatus Protochlamydia</taxon>
    </lineage>
</organism>
<dbReference type="PATRIC" id="fig|389348.3.peg.667"/>
<dbReference type="EMBL" id="LN879502">
    <property type="protein sequence ID" value="CUI16234.1"/>
    <property type="molecule type" value="Genomic_DNA"/>
</dbReference>
<comment type="function">
    <text evidence="6">Part of the ABC transporter complex HmuTUV involved in hemin import. Responsible for energy coupling to the transport system.</text>
</comment>
<evidence type="ECO:0000256" key="3">
    <source>
        <dbReference type="ARBA" id="ARBA00022741"/>
    </source>
</evidence>
<evidence type="ECO:0000313" key="9">
    <source>
        <dbReference type="Proteomes" id="UP000069902"/>
    </source>
</evidence>
<dbReference type="InParanoid" id="A0A0U5JBN9"/>
<evidence type="ECO:0000313" key="8">
    <source>
        <dbReference type="EMBL" id="CUI16234.1"/>
    </source>
</evidence>
<evidence type="ECO:0000259" key="7">
    <source>
        <dbReference type="PROSITE" id="PS50893"/>
    </source>
</evidence>
<feature type="domain" description="ABC transporter" evidence="7">
    <location>
        <begin position="3"/>
        <end position="234"/>
    </location>
</feature>
<gene>
    <name evidence="8" type="ORF">PNK_0606</name>
</gene>
<evidence type="ECO:0000256" key="4">
    <source>
        <dbReference type="ARBA" id="ARBA00022840"/>
    </source>
</evidence>
<dbReference type="STRING" id="389348.PNK_0606"/>
<reference evidence="9" key="1">
    <citation type="submission" date="2015-09" db="EMBL/GenBank/DDBJ databases">
        <authorList>
            <person name="Bertelli C."/>
        </authorList>
    </citation>
    <scope>NUCLEOTIDE SEQUENCE [LARGE SCALE GENOMIC DNA]</scope>
    <source>
        <strain evidence="9">KNic</strain>
    </source>
</reference>
<protein>
    <submittedName>
        <fullName evidence="8">Putative ABC-type Fe3+-siderophore transporter, ATPase subunit</fullName>
        <ecNumber evidence="8">3.6.3.-</ecNumber>
    </submittedName>
</protein>
<dbReference type="InterPro" id="IPR027417">
    <property type="entry name" value="P-loop_NTPase"/>
</dbReference>
<dbReference type="PANTHER" id="PTHR42794:SF1">
    <property type="entry name" value="HEMIN IMPORT ATP-BINDING PROTEIN HMUV"/>
    <property type="match status" value="1"/>
</dbReference>
<sequence length="247" mass="27770">MTLKTHGLTYQLKEKKLIEQISLTFEPGFVYGILGPNGSGKSTLLKTMTGIWQPTAGRVEWQGEPLLQKPRAEISRTLSLVPQNPLLHFDFLVEDIVKMGRYSHGYIPKRDEVLIQSILEKVDAWHLRKQFLSQLSGGEKQRVYIARALVTEAPVLLLDEPTSYLDVRHQLEIWKLLRVLAEHGKTVIVAVHDLLAANRFCDCLSILHQGTCVATGLYDAVVNPALLHSIFGIQLTNQKGFSYDLSS</sequence>
<dbReference type="SUPFAM" id="SSF52540">
    <property type="entry name" value="P-loop containing nucleoside triphosphate hydrolases"/>
    <property type="match status" value="1"/>
</dbReference>
<dbReference type="SMART" id="SM00382">
    <property type="entry name" value="AAA"/>
    <property type="match status" value="1"/>
</dbReference>
<dbReference type="PANTHER" id="PTHR42794">
    <property type="entry name" value="HEMIN IMPORT ATP-BINDING PROTEIN HMUV"/>
    <property type="match status" value="1"/>
</dbReference>
<dbReference type="GO" id="GO:0005886">
    <property type="term" value="C:plasma membrane"/>
    <property type="evidence" value="ECO:0007669"/>
    <property type="project" value="UniProtKB-SubCell"/>
</dbReference>
<keyword evidence="5" id="KW-1278">Translocase</keyword>
<dbReference type="PROSITE" id="PS50893">
    <property type="entry name" value="ABC_TRANSPORTER_2"/>
    <property type="match status" value="1"/>
</dbReference>
<dbReference type="InterPro" id="IPR003593">
    <property type="entry name" value="AAA+_ATPase"/>
</dbReference>
<dbReference type="CDD" id="cd03214">
    <property type="entry name" value="ABC_Iron-Siderophores_B12_Hemin"/>
    <property type="match status" value="1"/>
</dbReference>
<dbReference type="Proteomes" id="UP000069902">
    <property type="component" value="Chromosome cPNK"/>
</dbReference>
<accession>A0A0U5JBN9</accession>
<comment type="subcellular location">
    <subcellularLocation>
        <location evidence="1">Cell inner membrane</location>
        <topology evidence="1">Peripheral membrane protein</topology>
    </subcellularLocation>
</comment>
<dbReference type="Pfam" id="PF00005">
    <property type="entry name" value="ABC_tran"/>
    <property type="match status" value="1"/>
</dbReference>
<keyword evidence="4" id="KW-0067">ATP-binding</keyword>
<evidence type="ECO:0000256" key="2">
    <source>
        <dbReference type="ARBA" id="ARBA00022448"/>
    </source>
</evidence>
<name>A0A0U5JBN9_9BACT</name>
<dbReference type="GO" id="GO:0005524">
    <property type="term" value="F:ATP binding"/>
    <property type="evidence" value="ECO:0007669"/>
    <property type="project" value="UniProtKB-KW"/>
</dbReference>
<proteinExistence type="predicted"/>
<evidence type="ECO:0000256" key="6">
    <source>
        <dbReference type="ARBA" id="ARBA00037066"/>
    </source>
</evidence>
<evidence type="ECO:0000256" key="5">
    <source>
        <dbReference type="ARBA" id="ARBA00022967"/>
    </source>
</evidence>